<evidence type="ECO:0000256" key="1">
    <source>
        <dbReference type="SAM" id="MobiDB-lite"/>
    </source>
</evidence>
<protein>
    <submittedName>
        <fullName evidence="2">Uncharacterized protein</fullName>
    </submittedName>
</protein>
<proteinExistence type="predicted"/>
<reference evidence="2 3" key="1">
    <citation type="submission" date="2022-03" db="EMBL/GenBank/DDBJ databases">
        <authorList>
            <person name="Macdonald S."/>
            <person name="Ahmed S."/>
            <person name="Newling K."/>
        </authorList>
    </citation>
    <scope>NUCLEOTIDE SEQUENCE [LARGE SCALE GENOMIC DNA]</scope>
</reference>
<organism evidence="2 3">
    <name type="scientific">Eruca vesicaria subsp. sativa</name>
    <name type="common">Garden rocket</name>
    <name type="synonym">Eruca sativa</name>
    <dbReference type="NCBI Taxonomy" id="29727"/>
    <lineage>
        <taxon>Eukaryota</taxon>
        <taxon>Viridiplantae</taxon>
        <taxon>Streptophyta</taxon>
        <taxon>Embryophyta</taxon>
        <taxon>Tracheophyta</taxon>
        <taxon>Spermatophyta</taxon>
        <taxon>Magnoliopsida</taxon>
        <taxon>eudicotyledons</taxon>
        <taxon>Gunneridae</taxon>
        <taxon>Pentapetalae</taxon>
        <taxon>rosids</taxon>
        <taxon>malvids</taxon>
        <taxon>Brassicales</taxon>
        <taxon>Brassicaceae</taxon>
        <taxon>Brassiceae</taxon>
        <taxon>Eruca</taxon>
    </lineage>
</organism>
<sequence>MDPNFKLLDTGDTPTYDPNFKPLSTCDLETQGLLASLDATAEAEDEDFCSGGKKQERKRRLIEVGSDDDEVDTDVEITDPPTQPSQPRKQFNQTRKGNDIV</sequence>
<name>A0ABC8L7S3_ERUVS</name>
<comment type="caution">
    <text evidence="2">The sequence shown here is derived from an EMBL/GenBank/DDBJ whole genome shotgun (WGS) entry which is preliminary data.</text>
</comment>
<evidence type="ECO:0000313" key="2">
    <source>
        <dbReference type="EMBL" id="CAH8372545.1"/>
    </source>
</evidence>
<dbReference type="Proteomes" id="UP001642260">
    <property type="component" value="Unassembled WGS sequence"/>
</dbReference>
<keyword evidence="3" id="KW-1185">Reference proteome</keyword>
<dbReference type="AlphaFoldDB" id="A0ABC8L7S3"/>
<accession>A0ABC8L7S3</accession>
<evidence type="ECO:0000313" key="3">
    <source>
        <dbReference type="Proteomes" id="UP001642260"/>
    </source>
</evidence>
<feature type="compositionally biased region" description="Polar residues" evidence="1">
    <location>
        <begin position="85"/>
        <end position="95"/>
    </location>
</feature>
<feature type="compositionally biased region" description="Acidic residues" evidence="1">
    <location>
        <begin position="65"/>
        <end position="77"/>
    </location>
</feature>
<dbReference type="EMBL" id="CAKOAT010436265">
    <property type="protein sequence ID" value="CAH8372545.1"/>
    <property type="molecule type" value="Genomic_DNA"/>
</dbReference>
<gene>
    <name evidence="2" type="ORF">ERUC_LOCUS31719</name>
</gene>
<feature type="region of interest" description="Disordered" evidence="1">
    <location>
        <begin position="41"/>
        <end position="101"/>
    </location>
</feature>